<organism evidence="2 4">
    <name type="scientific">Caldimonas thermodepolymerans</name>
    <dbReference type="NCBI Taxonomy" id="215580"/>
    <lineage>
        <taxon>Bacteria</taxon>
        <taxon>Pseudomonadati</taxon>
        <taxon>Pseudomonadota</taxon>
        <taxon>Betaproteobacteria</taxon>
        <taxon>Burkholderiales</taxon>
        <taxon>Sphaerotilaceae</taxon>
        <taxon>Caldimonas</taxon>
    </lineage>
</organism>
<accession>A0A2S5T1U8</accession>
<dbReference type="Proteomes" id="UP000294772">
    <property type="component" value="Unassembled WGS sequence"/>
</dbReference>
<gene>
    <name evidence="2" type="ORF">C1702_14520</name>
    <name evidence="3" type="ORF">EV676_105271</name>
</gene>
<feature type="transmembrane region" description="Helical" evidence="1">
    <location>
        <begin position="6"/>
        <end position="25"/>
    </location>
</feature>
<reference evidence="2 4" key="1">
    <citation type="submission" date="2018-02" db="EMBL/GenBank/DDBJ databases">
        <title>Reclassifiation of [Polyangium] brachysporum DSM 7029 as Guopingzhaonella breviflexa gen. nov., sp. nov., a member of the family Comamonadaceae.</title>
        <authorList>
            <person name="Tang B."/>
        </authorList>
    </citation>
    <scope>NUCLEOTIDE SEQUENCE [LARGE SCALE GENOMIC DNA]</scope>
    <source>
        <strain evidence="2 4">DSM 15344</strain>
    </source>
</reference>
<dbReference type="EMBL" id="SLXF01000005">
    <property type="protein sequence ID" value="TCP07245.1"/>
    <property type="molecule type" value="Genomic_DNA"/>
</dbReference>
<keyword evidence="1" id="KW-1133">Transmembrane helix</keyword>
<keyword evidence="1" id="KW-0472">Membrane</keyword>
<feature type="transmembrane region" description="Helical" evidence="1">
    <location>
        <begin position="68"/>
        <end position="94"/>
    </location>
</feature>
<dbReference type="EMBL" id="PSNY01000017">
    <property type="protein sequence ID" value="PPE68926.1"/>
    <property type="molecule type" value="Genomic_DNA"/>
</dbReference>
<dbReference type="OrthoDB" id="8563484at2"/>
<comment type="caution">
    <text evidence="2">The sequence shown here is derived from an EMBL/GenBank/DDBJ whole genome shotgun (WGS) entry which is preliminary data.</text>
</comment>
<dbReference type="RefSeq" id="WP_104358438.1">
    <property type="nucleotide sequence ID" value="NZ_CALFFA010000021.1"/>
</dbReference>
<protein>
    <recommendedName>
        <fullName evidence="6">YggT family protein</fullName>
    </recommendedName>
</protein>
<sequence>MLFLASAVKLIAEIALMAFVGQWLLGLIAGRHRDSNLFYQIFCILTRPFVKAARLISPRIVIDAHVPLVAFLLLALAWVVATLTVISICVEIGVQACR</sequence>
<name>A0A2S5T1U8_9BURK</name>
<keyword evidence="4" id="KW-1185">Reference proteome</keyword>
<reference evidence="3 5" key="2">
    <citation type="submission" date="2019-03" db="EMBL/GenBank/DDBJ databases">
        <title>Genomic Encyclopedia of Type Strains, Phase IV (KMG-IV): sequencing the most valuable type-strain genomes for metagenomic binning, comparative biology and taxonomic classification.</title>
        <authorList>
            <person name="Goeker M."/>
        </authorList>
    </citation>
    <scope>NUCLEOTIDE SEQUENCE [LARGE SCALE GENOMIC DNA]</scope>
    <source>
        <strain evidence="3 5">DSM 15264</strain>
    </source>
</reference>
<evidence type="ECO:0000313" key="3">
    <source>
        <dbReference type="EMBL" id="TCP07245.1"/>
    </source>
</evidence>
<dbReference type="Proteomes" id="UP000239406">
    <property type="component" value="Unassembled WGS sequence"/>
</dbReference>
<evidence type="ECO:0000256" key="1">
    <source>
        <dbReference type="SAM" id="Phobius"/>
    </source>
</evidence>
<evidence type="ECO:0000313" key="5">
    <source>
        <dbReference type="Proteomes" id="UP000294772"/>
    </source>
</evidence>
<dbReference type="AlphaFoldDB" id="A0A2S5T1U8"/>
<keyword evidence="1" id="KW-0812">Transmembrane</keyword>
<evidence type="ECO:0000313" key="2">
    <source>
        <dbReference type="EMBL" id="PPE68926.1"/>
    </source>
</evidence>
<proteinExistence type="predicted"/>
<evidence type="ECO:0000313" key="4">
    <source>
        <dbReference type="Proteomes" id="UP000239406"/>
    </source>
</evidence>
<evidence type="ECO:0008006" key="6">
    <source>
        <dbReference type="Google" id="ProtNLM"/>
    </source>
</evidence>